<keyword evidence="10" id="KW-0739">Sodium transport</keyword>
<feature type="transmembrane region" description="Helical" evidence="12">
    <location>
        <begin position="283"/>
        <end position="307"/>
    </location>
</feature>
<feature type="transmembrane region" description="Helical" evidence="12">
    <location>
        <begin position="88"/>
        <end position="112"/>
    </location>
</feature>
<dbReference type="InterPro" id="IPR051163">
    <property type="entry name" value="Sodium:Solute_Symporter_SSF"/>
</dbReference>
<feature type="transmembrane region" description="Helical" evidence="12">
    <location>
        <begin position="57"/>
        <end position="82"/>
    </location>
</feature>
<feature type="transmembrane region" description="Helical" evidence="12">
    <location>
        <begin position="340"/>
        <end position="367"/>
    </location>
</feature>
<feature type="transmembrane region" description="Helical" evidence="12">
    <location>
        <begin position="166"/>
        <end position="189"/>
    </location>
</feature>
<keyword evidence="14" id="KW-1185">Reference proteome</keyword>
<comment type="similarity">
    <text evidence="2 11">Belongs to the sodium:solute symporter (SSF) (TC 2.A.21) family.</text>
</comment>
<dbReference type="PROSITE" id="PS50283">
    <property type="entry name" value="NA_SOLUT_SYMP_3"/>
    <property type="match status" value="1"/>
</dbReference>
<evidence type="ECO:0000313" key="14">
    <source>
        <dbReference type="Proteomes" id="UP001487740"/>
    </source>
</evidence>
<dbReference type="InterPro" id="IPR038377">
    <property type="entry name" value="Na/Glc_symporter_sf"/>
</dbReference>
<evidence type="ECO:0000256" key="5">
    <source>
        <dbReference type="ARBA" id="ARBA00022692"/>
    </source>
</evidence>
<reference evidence="13 14" key="1">
    <citation type="submission" date="2023-03" db="EMBL/GenBank/DDBJ databases">
        <title>High-quality genome of Scylla paramamosain provides insights in environmental adaptation.</title>
        <authorList>
            <person name="Zhang L."/>
        </authorList>
    </citation>
    <scope>NUCLEOTIDE SEQUENCE [LARGE SCALE GENOMIC DNA]</scope>
    <source>
        <strain evidence="13">LZ_2023a</strain>
        <tissue evidence="13">Muscle</tissue>
    </source>
</reference>
<evidence type="ECO:0000313" key="13">
    <source>
        <dbReference type="EMBL" id="KAK8371779.1"/>
    </source>
</evidence>
<protein>
    <recommendedName>
        <fullName evidence="15">Sodium-coupled monocarboxylate transporter 1</fullName>
    </recommendedName>
</protein>
<keyword evidence="6 12" id="KW-1133">Transmembrane helix</keyword>
<keyword evidence="4" id="KW-1003">Cell membrane</keyword>
<comment type="subcellular location">
    <subcellularLocation>
        <location evidence="1">Cell membrane</location>
        <topology evidence="1">Multi-pass membrane protein</topology>
    </subcellularLocation>
</comment>
<keyword evidence="8" id="KW-0406">Ion transport</keyword>
<accession>A0AAW0S8X4</accession>
<evidence type="ECO:0000256" key="9">
    <source>
        <dbReference type="ARBA" id="ARBA00023136"/>
    </source>
</evidence>
<evidence type="ECO:0000256" key="6">
    <source>
        <dbReference type="ARBA" id="ARBA00022989"/>
    </source>
</evidence>
<name>A0AAW0S8X4_SCYPA</name>
<evidence type="ECO:0008006" key="15">
    <source>
        <dbReference type="Google" id="ProtNLM"/>
    </source>
</evidence>
<keyword evidence="7" id="KW-0915">Sodium</keyword>
<feature type="transmembrane region" description="Helical" evidence="12">
    <location>
        <begin position="521"/>
        <end position="545"/>
    </location>
</feature>
<dbReference type="Pfam" id="PF00474">
    <property type="entry name" value="SSF"/>
    <property type="match status" value="1"/>
</dbReference>
<feature type="transmembrane region" description="Helical" evidence="12">
    <location>
        <begin position="17"/>
        <end position="36"/>
    </location>
</feature>
<sequence length="594" mass="64207">MEETAQKELPKFSTLDYVVFGAVLVISLLIGLLCGFQRNSSSSPLNYVQAKGSLAPPAIVLSLLGGAISAISILGIATEAYYFGAEYLISFVGITLGMTLLYFILLPILFTLNLVSIHKYIELRYASPVLRKLSCLSQLLNLTLLMGILLYAPSVALSTVTNLPSWALMLFLGCVCTFYTTLGGVRAVVWTDVLQVIVMVLGPITIIALCITEVGGVGQAWAIVQNGSRFTINTDPSIFVRNSAWGTAVYGFYLTLMFFGANQAAFQRFSSMRSLQMAQRISLLTGVGWIILWSVFFFSGLAAYVVYHDCDPLASGKIRKHDMILSYLIMDRLGHLRGVAGLFVAAVCGGALSSTSSYSNSIACLIWEDFLKEITFFSRLSPTSSVTVLKMLSLLAGVVGLILGILMDSLKGHIIKIANLIVLSTSSSIFTVYLAGILNPWVNYKGAIAGLVASSCFSLWIAIGSLMQGMSPTPMLHLSTAGCSTTHGTTAALLTTYPPNVTQAPPPDSSESNTIYDISDFYLGILSLILGLLVANIISIFTGVVNPWTLRTGVLAPPCERFYKYLWLKIHGERNPHIPKEAIPDGQRAAETLL</sequence>
<feature type="transmembrane region" description="Helical" evidence="12">
    <location>
        <begin position="133"/>
        <end position="154"/>
    </location>
</feature>
<feature type="transmembrane region" description="Helical" evidence="12">
    <location>
        <begin position="388"/>
        <end position="407"/>
    </location>
</feature>
<evidence type="ECO:0000256" key="7">
    <source>
        <dbReference type="ARBA" id="ARBA00023053"/>
    </source>
</evidence>
<evidence type="ECO:0000256" key="3">
    <source>
        <dbReference type="ARBA" id="ARBA00022448"/>
    </source>
</evidence>
<dbReference type="GO" id="GO:0015293">
    <property type="term" value="F:symporter activity"/>
    <property type="evidence" value="ECO:0007669"/>
    <property type="project" value="TreeGrafter"/>
</dbReference>
<feature type="transmembrane region" description="Helical" evidence="12">
    <location>
        <begin position="196"/>
        <end position="224"/>
    </location>
</feature>
<evidence type="ECO:0000256" key="12">
    <source>
        <dbReference type="SAM" id="Phobius"/>
    </source>
</evidence>
<evidence type="ECO:0000256" key="2">
    <source>
        <dbReference type="ARBA" id="ARBA00006434"/>
    </source>
</evidence>
<organism evidence="13 14">
    <name type="scientific">Scylla paramamosain</name>
    <name type="common">Mud crab</name>
    <dbReference type="NCBI Taxonomy" id="85552"/>
    <lineage>
        <taxon>Eukaryota</taxon>
        <taxon>Metazoa</taxon>
        <taxon>Ecdysozoa</taxon>
        <taxon>Arthropoda</taxon>
        <taxon>Crustacea</taxon>
        <taxon>Multicrustacea</taxon>
        <taxon>Malacostraca</taxon>
        <taxon>Eumalacostraca</taxon>
        <taxon>Eucarida</taxon>
        <taxon>Decapoda</taxon>
        <taxon>Pleocyemata</taxon>
        <taxon>Brachyura</taxon>
        <taxon>Eubrachyura</taxon>
        <taxon>Portunoidea</taxon>
        <taxon>Portunidae</taxon>
        <taxon>Portuninae</taxon>
        <taxon>Scylla</taxon>
    </lineage>
</organism>
<dbReference type="PANTHER" id="PTHR42985">
    <property type="entry name" value="SODIUM-COUPLED MONOCARBOXYLATE TRANSPORTER"/>
    <property type="match status" value="1"/>
</dbReference>
<dbReference type="PANTHER" id="PTHR42985:SF2">
    <property type="entry name" value="SODIUM-DEPENDENT MULTIVITAMIN TRANSPORTER"/>
    <property type="match status" value="1"/>
</dbReference>
<dbReference type="Gene3D" id="1.20.1730.10">
    <property type="entry name" value="Sodium/glucose cotransporter"/>
    <property type="match status" value="1"/>
</dbReference>
<comment type="caution">
    <text evidence="13">The sequence shown here is derived from an EMBL/GenBank/DDBJ whole genome shotgun (WGS) entry which is preliminary data.</text>
</comment>
<feature type="transmembrane region" description="Helical" evidence="12">
    <location>
        <begin position="244"/>
        <end position="262"/>
    </location>
</feature>
<dbReference type="AlphaFoldDB" id="A0AAW0S8X4"/>
<keyword evidence="9 12" id="KW-0472">Membrane</keyword>
<feature type="transmembrane region" description="Helical" evidence="12">
    <location>
        <begin position="447"/>
        <end position="467"/>
    </location>
</feature>
<evidence type="ECO:0000256" key="10">
    <source>
        <dbReference type="ARBA" id="ARBA00023201"/>
    </source>
</evidence>
<evidence type="ECO:0000256" key="11">
    <source>
        <dbReference type="RuleBase" id="RU362091"/>
    </source>
</evidence>
<dbReference type="Proteomes" id="UP001487740">
    <property type="component" value="Unassembled WGS sequence"/>
</dbReference>
<dbReference type="EMBL" id="JARAKH010006408">
    <property type="protein sequence ID" value="KAK8371782.1"/>
    <property type="molecule type" value="Genomic_DNA"/>
</dbReference>
<keyword evidence="3" id="KW-0813">Transport</keyword>
<keyword evidence="5 12" id="KW-0812">Transmembrane</keyword>
<evidence type="ECO:0000256" key="8">
    <source>
        <dbReference type="ARBA" id="ARBA00023065"/>
    </source>
</evidence>
<dbReference type="InterPro" id="IPR001734">
    <property type="entry name" value="Na/solute_symporter"/>
</dbReference>
<evidence type="ECO:0000256" key="4">
    <source>
        <dbReference type="ARBA" id="ARBA00022475"/>
    </source>
</evidence>
<feature type="transmembrane region" description="Helical" evidence="12">
    <location>
        <begin position="413"/>
        <end position="435"/>
    </location>
</feature>
<dbReference type="GO" id="GO:0006814">
    <property type="term" value="P:sodium ion transport"/>
    <property type="evidence" value="ECO:0007669"/>
    <property type="project" value="UniProtKB-KW"/>
</dbReference>
<dbReference type="GO" id="GO:0005886">
    <property type="term" value="C:plasma membrane"/>
    <property type="evidence" value="ECO:0007669"/>
    <property type="project" value="UniProtKB-SubCell"/>
</dbReference>
<evidence type="ECO:0000256" key="1">
    <source>
        <dbReference type="ARBA" id="ARBA00004651"/>
    </source>
</evidence>
<dbReference type="NCBIfam" id="TIGR00813">
    <property type="entry name" value="sss"/>
    <property type="match status" value="1"/>
</dbReference>
<dbReference type="EMBL" id="JARAKH010006408">
    <property type="protein sequence ID" value="KAK8371779.1"/>
    <property type="molecule type" value="Genomic_DNA"/>
</dbReference>
<proteinExistence type="inferred from homology"/>
<gene>
    <name evidence="13" type="ORF">O3P69_016239</name>
</gene>